<gene>
    <name evidence="2" type="ORF">ODALV1_LOCUS8412</name>
</gene>
<evidence type="ECO:0000313" key="3">
    <source>
        <dbReference type="Proteomes" id="UP001642540"/>
    </source>
</evidence>
<name>A0ABP1Q9E2_9HEXA</name>
<feature type="transmembrane region" description="Helical" evidence="1">
    <location>
        <begin position="110"/>
        <end position="131"/>
    </location>
</feature>
<accession>A0ABP1Q9E2</accession>
<evidence type="ECO:0000256" key="1">
    <source>
        <dbReference type="SAM" id="Phobius"/>
    </source>
</evidence>
<protein>
    <recommendedName>
        <fullName evidence="4">Gustatory receptor</fullName>
    </recommendedName>
</protein>
<comment type="caution">
    <text evidence="2">The sequence shown here is derived from an EMBL/GenBank/DDBJ whole genome shotgun (WGS) entry which is preliminary data.</text>
</comment>
<dbReference type="Proteomes" id="UP001642540">
    <property type="component" value="Unassembled WGS sequence"/>
</dbReference>
<evidence type="ECO:0008006" key="4">
    <source>
        <dbReference type="Google" id="ProtNLM"/>
    </source>
</evidence>
<feature type="transmembrane region" description="Helical" evidence="1">
    <location>
        <begin position="305"/>
        <end position="327"/>
    </location>
</feature>
<feature type="transmembrane region" description="Helical" evidence="1">
    <location>
        <begin position="74"/>
        <end position="98"/>
    </location>
</feature>
<organism evidence="2 3">
    <name type="scientific">Orchesella dallaii</name>
    <dbReference type="NCBI Taxonomy" id="48710"/>
    <lineage>
        <taxon>Eukaryota</taxon>
        <taxon>Metazoa</taxon>
        <taxon>Ecdysozoa</taxon>
        <taxon>Arthropoda</taxon>
        <taxon>Hexapoda</taxon>
        <taxon>Collembola</taxon>
        <taxon>Entomobryomorpha</taxon>
        <taxon>Entomobryoidea</taxon>
        <taxon>Orchesellidae</taxon>
        <taxon>Orchesellinae</taxon>
        <taxon>Orchesella</taxon>
    </lineage>
</organism>
<sequence>MGSSTQDMEITSVSSYSQLAFPTILEIYQKIYIAMQVSGSSCFILKKHPKDTLQSSPMDSIPQLGYATNSRFLFVYYGTKLVSVFHLIFFIIRFFNLISCDTKFCEDKGVLLLAITTYIWGLVMVLGIYALCHLKRAQICDFFGKLNQLDQFIFNEDMMGRQKYIQKHWVVYNRVKIYIPIMIFVSVVLIGMNHANHPRFLAHITSLALTEEGDTFFMNWKTTCVTIFSFALEFLMVIYLYLALYQYLFMAIVVARCFNWCLQALTQHSAKLFLEQDSQARVKTVETVVAKFEHIRGLLNEYNGIFSGLLLFCKGMLLIEITIMAYIPLKRMYILPFSSILIFFALASHYGTQVVILLFEMGRVVKASKQLPEFWMRNLLGSSQPIGFDKNETLAKLKMLLDTCTPFGFEGVGSGF</sequence>
<reference evidence="2 3" key="1">
    <citation type="submission" date="2024-08" db="EMBL/GenBank/DDBJ databases">
        <authorList>
            <person name="Cucini C."/>
            <person name="Frati F."/>
        </authorList>
    </citation>
    <scope>NUCLEOTIDE SEQUENCE [LARGE SCALE GENOMIC DNA]</scope>
</reference>
<proteinExistence type="predicted"/>
<dbReference type="EMBL" id="CAXLJM020000026">
    <property type="protein sequence ID" value="CAL8093112.1"/>
    <property type="molecule type" value="Genomic_DNA"/>
</dbReference>
<keyword evidence="1" id="KW-0472">Membrane</keyword>
<evidence type="ECO:0000313" key="2">
    <source>
        <dbReference type="EMBL" id="CAL8093112.1"/>
    </source>
</evidence>
<feature type="transmembrane region" description="Helical" evidence="1">
    <location>
        <begin position="177"/>
        <end position="195"/>
    </location>
</feature>
<feature type="transmembrane region" description="Helical" evidence="1">
    <location>
        <begin position="216"/>
        <end position="241"/>
    </location>
</feature>
<keyword evidence="1" id="KW-0812">Transmembrane</keyword>
<feature type="transmembrane region" description="Helical" evidence="1">
    <location>
        <begin position="333"/>
        <end position="359"/>
    </location>
</feature>
<keyword evidence="3" id="KW-1185">Reference proteome</keyword>
<keyword evidence="1" id="KW-1133">Transmembrane helix</keyword>